<dbReference type="PROSITE" id="PS50983">
    <property type="entry name" value="FE_B12_PBP"/>
    <property type="match status" value="1"/>
</dbReference>
<keyword evidence="2" id="KW-0732">Signal</keyword>
<evidence type="ECO:0000256" key="2">
    <source>
        <dbReference type="ARBA" id="ARBA00022729"/>
    </source>
</evidence>
<accession>A0A424YFL0</accession>
<dbReference type="InterPro" id="IPR050902">
    <property type="entry name" value="ABC_Transporter_SBP"/>
</dbReference>
<feature type="coiled-coil region" evidence="3">
    <location>
        <begin position="174"/>
        <end position="205"/>
    </location>
</feature>
<reference evidence="5 6" key="1">
    <citation type="submission" date="2018-08" db="EMBL/GenBank/DDBJ databases">
        <title>The metabolism and importance of syntrophic acetate oxidation coupled to methane or sulfide production in haloalkaline environments.</title>
        <authorList>
            <person name="Timmers P.H.A."/>
            <person name="Vavourakis C.D."/>
            <person name="Sorokin D.Y."/>
            <person name="Sinninghe Damste J.S."/>
            <person name="Muyzer G."/>
            <person name="Stams A.J.M."/>
            <person name="Plugge C.M."/>
        </authorList>
    </citation>
    <scope>NUCLEOTIDE SEQUENCE [LARGE SCALE GENOMIC DNA]</scope>
    <source>
        <strain evidence="5">MSAO_Bac1</strain>
    </source>
</reference>
<dbReference type="PANTHER" id="PTHR30535">
    <property type="entry name" value="VITAMIN B12-BINDING PROTEIN"/>
    <property type="match status" value="1"/>
</dbReference>
<dbReference type="NCBIfam" id="NF038402">
    <property type="entry name" value="TroA_like"/>
    <property type="match status" value="1"/>
</dbReference>
<dbReference type="PANTHER" id="PTHR30535:SF34">
    <property type="entry name" value="MOLYBDATE-BINDING PROTEIN MOLA"/>
    <property type="match status" value="1"/>
</dbReference>
<comment type="caution">
    <text evidence="5">The sequence shown here is derived from an EMBL/GenBank/DDBJ whole genome shotgun (WGS) entry which is preliminary data.</text>
</comment>
<dbReference type="GO" id="GO:0071281">
    <property type="term" value="P:cellular response to iron ion"/>
    <property type="evidence" value="ECO:0007669"/>
    <property type="project" value="TreeGrafter"/>
</dbReference>
<gene>
    <name evidence="5" type="ORF">D5R97_04165</name>
</gene>
<dbReference type="SUPFAM" id="SSF53807">
    <property type="entry name" value="Helical backbone' metal receptor"/>
    <property type="match status" value="1"/>
</dbReference>
<keyword evidence="3" id="KW-0175">Coiled coil</keyword>
<evidence type="ECO:0000313" key="6">
    <source>
        <dbReference type="Proteomes" id="UP000285138"/>
    </source>
</evidence>
<proteinExistence type="inferred from homology"/>
<protein>
    <submittedName>
        <fullName evidence="5">ABC transporter substrate-binding protein</fullName>
    </submittedName>
</protein>
<sequence>MVSFYNLFFREGKSLNKKGHKIFILVFISLFLMVCFSGCAQEGEIVPEGEVQEGYPMTVTDFVGRTVVIEEEPQSIISLRPSSTEILFALGLGDRVIGVTEYCYYPPEAAEKDKIGDFTTNVEKVIALDPDLILTFDQKDETVNALADYGYSLVSLKSNNIEEVLESIELVGRITNTYEQAQELTEEISREIEEIKEYTRELEEEDKPKVFVTIDTEELYTTGEGTFLNEIISTAGGINIGAEAGRDYFVISEEKLFQEDPDYILCTFPTKDQILERENWQDLKAVKKGQVYNVDGDIVSRPGPRVAQAVRHIFDIIHPDH</sequence>
<evidence type="ECO:0000256" key="3">
    <source>
        <dbReference type="SAM" id="Coils"/>
    </source>
</evidence>
<evidence type="ECO:0000256" key="1">
    <source>
        <dbReference type="ARBA" id="ARBA00008814"/>
    </source>
</evidence>
<dbReference type="InterPro" id="IPR054828">
    <property type="entry name" value="Vit_B12_bind_prot"/>
</dbReference>
<dbReference type="CDD" id="cd01143">
    <property type="entry name" value="YvrC"/>
    <property type="match status" value="1"/>
</dbReference>
<comment type="similarity">
    <text evidence="1">Belongs to the bacterial solute-binding protein 8 family.</text>
</comment>
<evidence type="ECO:0000259" key="4">
    <source>
        <dbReference type="PROSITE" id="PS50983"/>
    </source>
</evidence>
<organism evidence="5 6">
    <name type="scientific">Candidatus Syntrophonatronum acetioxidans</name>
    <dbReference type="NCBI Taxonomy" id="1795816"/>
    <lineage>
        <taxon>Bacteria</taxon>
        <taxon>Bacillati</taxon>
        <taxon>Bacillota</taxon>
        <taxon>Clostridia</taxon>
        <taxon>Eubacteriales</taxon>
        <taxon>Syntrophomonadaceae</taxon>
        <taxon>Candidatus Syntrophonatronum</taxon>
    </lineage>
</organism>
<dbReference type="AlphaFoldDB" id="A0A424YFL0"/>
<dbReference type="Gene3D" id="3.40.50.1980">
    <property type="entry name" value="Nitrogenase molybdenum iron protein domain"/>
    <property type="match status" value="2"/>
</dbReference>
<name>A0A424YFL0_9FIRM</name>
<feature type="domain" description="Fe/B12 periplasmic-binding" evidence="4">
    <location>
        <begin position="75"/>
        <end position="321"/>
    </location>
</feature>
<dbReference type="InterPro" id="IPR002491">
    <property type="entry name" value="ABC_transptr_periplasmic_BD"/>
</dbReference>
<evidence type="ECO:0000313" key="5">
    <source>
        <dbReference type="EMBL" id="RQD76586.1"/>
    </source>
</evidence>
<dbReference type="Pfam" id="PF01497">
    <property type="entry name" value="Peripla_BP_2"/>
    <property type="match status" value="1"/>
</dbReference>
<dbReference type="EMBL" id="QZAA01000112">
    <property type="protein sequence ID" value="RQD76586.1"/>
    <property type="molecule type" value="Genomic_DNA"/>
</dbReference>
<dbReference type="Proteomes" id="UP000285138">
    <property type="component" value="Unassembled WGS sequence"/>
</dbReference>